<dbReference type="Gene3D" id="1.20.120.20">
    <property type="entry name" value="Apolipoprotein"/>
    <property type="match status" value="1"/>
</dbReference>
<dbReference type="RefSeq" id="WP_152575491.1">
    <property type="nucleotide sequence ID" value="NZ_VIKU02000005.1"/>
</dbReference>
<accession>A0A967AV82</accession>
<feature type="transmembrane region" description="Helical" evidence="1">
    <location>
        <begin position="6"/>
        <end position="26"/>
    </location>
</feature>
<dbReference type="PANTHER" id="PTHR35792:SF1">
    <property type="entry name" value="SLL0268 PROTEIN"/>
    <property type="match status" value="1"/>
</dbReference>
<evidence type="ECO:0000313" key="3">
    <source>
        <dbReference type="Proteomes" id="UP000707206"/>
    </source>
</evidence>
<keyword evidence="1" id="KW-1133">Transmembrane helix</keyword>
<evidence type="ECO:0000256" key="1">
    <source>
        <dbReference type="SAM" id="Phobius"/>
    </source>
</evidence>
<dbReference type="PANTHER" id="PTHR35792">
    <property type="entry name" value="GENERAL STRESS PROTEIN"/>
    <property type="match status" value="1"/>
</dbReference>
<organism evidence="2 3">
    <name type="scientific">Pelagihabitans pacificus</name>
    <dbReference type="NCBI Taxonomy" id="2696054"/>
    <lineage>
        <taxon>Bacteria</taxon>
        <taxon>Pseudomonadati</taxon>
        <taxon>Bacteroidota</taxon>
        <taxon>Flavobacteriia</taxon>
        <taxon>Flavobacteriales</taxon>
        <taxon>Flavobacteriaceae</taxon>
        <taxon>Pelagihabitans</taxon>
    </lineage>
</organism>
<evidence type="ECO:0000313" key="2">
    <source>
        <dbReference type="EMBL" id="NHF61004.1"/>
    </source>
</evidence>
<dbReference type="Pfam" id="PF12732">
    <property type="entry name" value="YtxH"/>
    <property type="match status" value="1"/>
</dbReference>
<comment type="caution">
    <text evidence="2">The sequence shown here is derived from an EMBL/GenBank/DDBJ whole genome shotgun (WGS) entry which is preliminary data.</text>
</comment>
<dbReference type="InterPro" id="IPR024623">
    <property type="entry name" value="YtxH"/>
</dbReference>
<name>A0A967AV82_9FLAO</name>
<protein>
    <submittedName>
        <fullName evidence="2">YtxH domain-containing protein</fullName>
    </submittedName>
</protein>
<reference evidence="2" key="2">
    <citation type="submission" date="2020-03" db="EMBL/GenBank/DDBJ databases">
        <title>Flavobacteriaceae bacterium strain TP-CH-4, a member of the family Flavobacteriaceae isolated from a deep-sea seamount.</title>
        <authorList>
            <person name="Zhang D.-C."/>
        </authorList>
    </citation>
    <scope>NUCLEOTIDE SEQUENCE</scope>
    <source>
        <strain evidence="2">TP-CH-4</strain>
    </source>
</reference>
<gene>
    <name evidence="2" type="ORF">FK220_016755</name>
</gene>
<dbReference type="AlphaFoldDB" id="A0A967AV82"/>
<dbReference type="Proteomes" id="UP000707206">
    <property type="component" value="Unassembled WGS sequence"/>
</dbReference>
<keyword evidence="1" id="KW-0812">Transmembrane</keyword>
<keyword evidence="1" id="KW-0472">Membrane</keyword>
<sequence length="109" mass="11669">MSNNSNTALGILAGAAIGALAGILFAPDKGSNTRRKIAEQAAATQESLKENALDLKERVSETVAVQKENLGTRVENLVSDVSYKTEDVITTLEAKLKELKAKNKQLQKS</sequence>
<dbReference type="EMBL" id="VIKU02000005">
    <property type="protein sequence ID" value="NHF61004.1"/>
    <property type="molecule type" value="Genomic_DNA"/>
</dbReference>
<dbReference type="InterPro" id="IPR052928">
    <property type="entry name" value="Desiccation-related_membrane"/>
</dbReference>
<keyword evidence="3" id="KW-1185">Reference proteome</keyword>
<reference evidence="2" key="1">
    <citation type="submission" date="2019-07" db="EMBL/GenBank/DDBJ databases">
        <authorList>
            <person name="De-Chao Zhang Q."/>
        </authorList>
    </citation>
    <scope>NUCLEOTIDE SEQUENCE</scope>
    <source>
        <strain evidence="2">TP-CH-4</strain>
    </source>
</reference>
<proteinExistence type="predicted"/>